<evidence type="ECO:0008006" key="3">
    <source>
        <dbReference type="Google" id="ProtNLM"/>
    </source>
</evidence>
<accession>A0ABQ5K5Z7</accession>
<reference evidence="1" key="1">
    <citation type="submission" date="2022-03" db="EMBL/GenBank/DDBJ databases">
        <title>Draft genome sequence of Aduncisulcus paluster, a free-living microaerophilic Fornicata.</title>
        <authorList>
            <person name="Yuyama I."/>
            <person name="Kume K."/>
            <person name="Tamura T."/>
            <person name="Inagaki Y."/>
            <person name="Hashimoto T."/>
        </authorList>
    </citation>
    <scope>NUCLEOTIDE SEQUENCE</scope>
    <source>
        <strain evidence="1">NY0171</strain>
    </source>
</reference>
<evidence type="ECO:0000313" key="1">
    <source>
        <dbReference type="EMBL" id="GKT25657.1"/>
    </source>
</evidence>
<sequence length="95" mass="10592">MGVYRTNKILKNASLFRSTLPNPRESYIDKSIRIFSRTRPLISSEKDIAGIFPVTVSLGGKMGVHLPKTTIDGRTPILESKSFKLDAAFGATRFY</sequence>
<comment type="caution">
    <text evidence="1">The sequence shown here is derived from an EMBL/GenBank/DDBJ whole genome shotgun (WGS) entry which is preliminary data.</text>
</comment>
<name>A0ABQ5K5Z7_9EUKA</name>
<protein>
    <recommendedName>
        <fullName evidence="3">Ribosomal protein S19</fullName>
    </recommendedName>
</protein>
<organism evidence="1 2">
    <name type="scientific">Aduncisulcus paluster</name>
    <dbReference type="NCBI Taxonomy" id="2918883"/>
    <lineage>
        <taxon>Eukaryota</taxon>
        <taxon>Metamonada</taxon>
        <taxon>Carpediemonas-like organisms</taxon>
        <taxon>Aduncisulcus</taxon>
    </lineage>
</organism>
<gene>
    <name evidence="1" type="ORF">ADUPG1_013106</name>
</gene>
<dbReference type="Proteomes" id="UP001057375">
    <property type="component" value="Unassembled WGS sequence"/>
</dbReference>
<dbReference type="EMBL" id="BQXS01012603">
    <property type="protein sequence ID" value="GKT25657.1"/>
    <property type="molecule type" value="Genomic_DNA"/>
</dbReference>
<evidence type="ECO:0000313" key="2">
    <source>
        <dbReference type="Proteomes" id="UP001057375"/>
    </source>
</evidence>
<keyword evidence="2" id="KW-1185">Reference proteome</keyword>
<proteinExistence type="predicted"/>